<comment type="caution">
    <text evidence="2">The sequence shown here is derived from an EMBL/GenBank/DDBJ whole genome shotgun (WGS) entry which is preliminary data.</text>
</comment>
<proteinExistence type="inferred from homology"/>
<comment type="similarity">
    <text evidence="1">Belongs to the STXBP/unc-18/SEC1 family.</text>
</comment>
<dbReference type="PANTHER" id="PTHR11679">
    <property type="entry name" value="VESICLE PROTEIN SORTING-ASSOCIATED"/>
    <property type="match status" value="1"/>
</dbReference>
<dbReference type="Proteomes" id="UP000800093">
    <property type="component" value="Unassembled WGS sequence"/>
</dbReference>
<gene>
    <name evidence="2" type="ORF">CC78DRAFT_535233</name>
</gene>
<organism evidence="2 3">
    <name type="scientific">Lojkania enalia</name>
    <dbReference type="NCBI Taxonomy" id="147567"/>
    <lineage>
        <taxon>Eukaryota</taxon>
        <taxon>Fungi</taxon>
        <taxon>Dikarya</taxon>
        <taxon>Ascomycota</taxon>
        <taxon>Pezizomycotina</taxon>
        <taxon>Dothideomycetes</taxon>
        <taxon>Pleosporomycetidae</taxon>
        <taxon>Pleosporales</taxon>
        <taxon>Pleosporales incertae sedis</taxon>
        <taxon>Lojkania</taxon>
    </lineage>
</organism>
<dbReference type="Gene3D" id="1.25.40.60">
    <property type="match status" value="1"/>
</dbReference>
<dbReference type="SUPFAM" id="SSF56815">
    <property type="entry name" value="Sec1/munc18-like (SM) proteins"/>
    <property type="match status" value="1"/>
</dbReference>
<protein>
    <submittedName>
        <fullName evidence="2">SEC1 family transport protein-like protein SLY1</fullName>
    </submittedName>
</protein>
<accession>A0A9P4K3P2</accession>
<dbReference type="Gene3D" id="3.40.50.2060">
    <property type="match status" value="1"/>
</dbReference>
<dbReference type="InterPro" id="IPR043127">
    <property type="entry name" value="Sec-1-like_dom3a"/>
</dbReference>
<dbReference type="EMBL" id="ML986646">
    <property type="protein sequence ID" value="KAF2261997.1"/>
    <property type="molecule type" value="Genomic_DNA"/>
</dbReference>
<dbReference type="Gene3D" id="3.90.830.10">
    <property type="entry name" value="Syntaxin Binding Protein 1, Chain A, domain 2"/>
    <property type="match status" value="1"/>
</dbReference>
<dbReference type="InterPro" id="IPR043154">
    <property type="entry name" value="Sec-1-like_dom1"/>
</dbReference>
<dbReference type="AlphaFoldDB" id="A0A9P4K3P2"/>
<reference evidence="3" key="1">
    <citation type="journal article" date="2020" name="Stud. Mycol.">
        <title>101 Dothideomycetes genomes: A test case for predicting lifestyles and emergence of pathogens.</title>
        <authorList>
            <person name="Haridas S."/>
            <person name="Albert R."/>
            <person name="Binder M."/>
            <person name="Bloem J."/>
            <person name="LaButti K."/>
            <person name="Salamov A."/>
            <person name="Andreopoulos B."/>
            <person name="Baker S."/>
            <person name="Barry K."/>
            <person name="Bills G."/>
            <person name="Bluhm B."/>
            <person name="Cannon C."/>
            <person name="Castanera R."/>
            <person name="Culley D."/>
            <person name="Daum C."/>
            <person name="Ezra D."/>
            <person name="Gonzalez J."/>
            <person name="Henrissat B."/>
            <person name="Kuo A."/>
            <person name="Liang C."/>
            <person name="Lipzen A."/>
            <person name="Lutzoni F."/>
            <person name="Magnuson J."/>
            <person name="Mondo S."/>
            <person name="Nolan M."/>
            <person name="Ohm R."/>
            <person name="Pangilinan J."/>
            <person name="Park H.-J."/>
            <person name="Ramirez L."/>
            <person name="Alfaro M."/>
            <person name="Sun H."/>
            <person name="Tritt A."/>
            <person name="Yoshinaga Y."/>
            <person name="Zwiers L.-H."/>
            <person name="Turgeon B."/>
            <person name="Goodwin S."/>
            <person name="Spatafora J."/>
            <person name="Crous P."/>
            <person name="Grigoriev I."/>
        </authorList>
    </citation>
    <scope>NUCLEOTIDE SEQUENCE [LARGE SCALE GENOMIC DNA]</scope>
    <source>
        <strain evidence="3">CBS 304.66</strain>
    </source>
</reference>
<dbReference type="OrthoDB" id="10251230at2759"/>
<evidence type="ECO:0000256" key="1">
    <source>
        <dbReference type="ARBA" id="ARBA00009884"/>
    </source>
</evidence>
<dbReference type="PIRSF" id="PIRSF005715">
    <property type="entry name" value="VPS45_Sec1"/>
    <property type="match status" value="1"/>
</dbReference>
<dbReference type="Pfam" id="PF00995">
    <property type="entry name" value="Sec1"/>
    <property type="match status" value="1"/>
</dbReference>
<keyword evidence="3" id="KW-1185">Reference proteome</keyword>
<dbReference type="InterPro" id="IPR036045">
    <property type="entry name" value="Sec1-like_sf"/>
</dbReference>
<dbReference type="InterPro" id="IPR001619">
    <property type="entry name" value="Sec1-like"/>
</dbReference>
<dbReference type="InterPro" id="IPR027482">
    <property type="entry name" value="Sec1-like_dom2"/>
</dbReference>
<evidence type="ECO:0000313" key="2">
    <source>
        <dbReference type="EMBL" id="KAF2261997.1"/>
    </source>
</evidence>
<dbReference type="Gene3D" id="3.40.50.1910">
    <property type="match status" value="1"/>
</dbReference>
<name>A0A9P4K3P2_9PLEO</name>
<dbReference type="GO" id="GO:0016192">
    <property type="term" value="P:vesicle-mediated transport"/>
    <property type="evidence" value="ECO:0007669"/>
    <property type="project" value="InterPro"/>
</dbReference>
<evidence type="ECO:0000313" key="3">
    <source>
        <dbReference type="Proteomes" id="UP000800093"/>
    </source>
</evidence>
<sequence>MATLRDRQIAAIQRILNLNAPIQPSDSHDEANANGLLPPNAPILSESGEPIWKVLVFDDMGRDVISSVLRVNDLRAWGVTLYLNINTTRHPIPDVPVVYLIEPNAPNLQIITSDLSRNLYTPAYVNFLSSISRPLLEEFGTQTVASGTAEHLAQIYDQYLNFIVSEPDLFSLGMDGAYHTLNSAQTTDEQLDTAVERIVSGLFSVVVTMGTIPIIRSPKGGAAEMISARLDRKLRDHILNSKTNLFSGSDQKVQAATGSRPVLVIVDRNVDLIPMFSHSWTYQSLIHDVLTMRLNKIIMSVPLDEKNLEKGFKKQSYDLTSSDSFWARNAAVPFPQVIEDITNDLAKWTEDSNELTKKTGTSSLDDLQVDANSSAAAHLKAAITQLPELRERKATIDMHMNILNALSTGLKERKIDEYFELEENLTKQTKAQMLNLIKDNDKGNEPLDKLRLFLQWYLTTEQDVSRTDLEGFTQALESAGADTTSIKYVKTVRQLTRMTMISSAPTQPTQPSSDLFRGFTSLSSRVTDRLKDAGLGGQIDGLVSGIKNLLPPNKDLTLTKITESLMDPQNASSSAISKTENYLYFDPRSANARGTLPPASQARSQQGVATRGIEASFGMRRQGFSEAVVFTVGGGSMDEYGNLLEWAKRTSGGAQGTSQKRRIVYGSTSLLSPKDFVTGDLTRLGQESS</sequence>